<proteinExistence type="predicted"/>
<gene>
    <name evidence="2" type="ORF">AMON00008_LOCUS44565</name>
</gene>
<evidence type="ECO:0000313" key="2">
    <source>
        <dbReference type="EMBL" id="CAE4633580.1"/>
    </source>
</evidence>
<name>A0A7S4S4F1_9DINO</name>
<protein>
    <submittedName>
        <fullName evidence="2">Uncharacterized protein</fullName>
    </submittedName>
</protein>
<dbReference type="EMBL" id="HBNR01063155">
    <property type="protein sequence ID" value="CAE4633580.1"/>
    <property type="molecule type" value="Transcribed_RNA"/>
</dbReference>
<reference evidence="2" key="1">
    <citation type="submission" date="2021-01" db="EMBL/GenBank/DDBJ databases">
        <authorList>
            <person name="Corre E."/>
            <person name="Pelletier E."/>
            <person name="Niang G."/>
            <person name="Scheremetjew M."/>
            <person name="Finn R."/>
            <person name="Kale V."/>
            <person name="Holt S."/>
            <person name="Cochrane G."/>
            <person name="Meng A."/>
            <person name="Brown T."/>
            <person name="Cohen L."/>
        </authorList>
    </citation>
    <scope>NUCLEOTIDE SEQUENCE</scope>
    <source>
        <strain evidence="2">CCMP3105</strain>
    </source>
</reference>
<organism evidence="2">
    <name type="scientific">Alexandrium monilatum</name>
    <dbReference type="NCBI Taxonomy" id="311494"/>
    <lineage>
        <taxon>Eukaryota</taxon>
        <taxon>Sar</taxon>
        <taxon>Alveolata</taxon>
        <taxon>Dinophyceae</taxon>
        <taxon>Gonyaulacales</taxon>
        <taxon>Pyrocystaceae</taxon>
        <taxon>Alexandrium</taxon>
    </lineage>
</organism>
<feature type="region of interest" description="Disordered" evidence="1">
    <location>
        <begin position="1"/>
        <end position="26"/>
    </location>
</feature>
<accession>A0A7S4S4F1</accession>
<evidence type="ECO:0000256" key="1">
    <source>
        <dbReference type="SAM" id="MobiDB-lite"/>
    </source>
</evidence>
<dbReference type="AlphaFoldDB" id="A0A7S4S4F1"/>
<sequence>MAGLGGGAGASCPPGRSRKGRPAMPGVACEPYKASRLYEGLKSVKVDLGNGVEETVQMDPEQGPKAITLAGNTTYYGWSTPSMHYDLKQKLWKDMSTVEKETMVLKVAKINKSRRELMQNWGEKQKMQAEQKQLQLLQSLQEHDGEQSKEVELPRPVAGSYAATDFESWLQGRFVLHTAPNIEAILRSLK</sequence>